<keyword evidence="3" id="KW-1185">Reference proteome</keyword>
<dbReference type="Pfam" id="PF24722">
    <property type="entry name" value="DUF7674"/>
    <property type="match status" value="1"/>
</dbReference>
<proteinExistence type="predicted"/>
<gene>
    <name evidence="2" type="ORF">ACFP81_05040</name>
</gene>
<organism evidence="2 3">
    <name type="scientific">Deinococcus lacus</name>
    <dbReference type="NCBI Taxonomy" id="392561"/>
    <lineage>
        <taxon>Bacteria</taxon>
        <taxon>Thermotogati</taxon>
        <taxon>Deinococcota</taxon>
        <taxon>Deinococci</taxon>
        <taxon>Deinococcales</taxon>
        <taxon>Deinococcaceae</taxon>
        <taxon>Deinococcus</taxon>
    </lineage>
</organism>
<dbReference type="InterPro" id="IPR056091">
    <property type="entry name" value="DUF7674"/>
</dbReference>
<dbReference type="RefSeq" id="WP_380082443.1">
    <property type="nucleotide sequence ID" value="NZ_JBHSWD010000001.1"/>
</dbReference>
<evidence type="ECO:0000313" key="3">
    <source>
        <dbReference type="Proteomes" id="UP001596297"/>
    </source>
</evidence>
<name>A0ABW1YBS4_9DEIO</name>
<dbReference type="EMBL" id="JBHSWD010000001">
    <property type="protein sequence ID" value="MFC6591438.1"/>
    <property type="molecule type" value="Genomic_DNA"/>
</dbReference>
<protein>
    <recommendedName>
        <fullName evidence="1">DUF7674 domain-containing protein</fullName>
    </recommendedName>
</protein>
<feature type="domain" description="DUF7674" evidence="1">
    <location>
        <begin position="18"/>
        <end position="118"/>
    </location>
</feature>
<comment type="caution">
    <text evidence="2">The sequence shown here is derived from an EMBL/GenBank/DDBJ whole genome shotgun (WGS) entry which is preliminary data.</text>
</comment>
<accession>A0ABW1YBS4</accession>
<evidence type="ECO:0000313" key="2">
    <source>
        <dbReference type="EMBL" id="MFC6591438.1"/>
    </source>
</evidence>
<dbReference type="Proteomes" id="UP001596297">
    <property type="component" value="Unassembled WGS sequence"/>
</dbReference>
<evidence type="ECO:0000259" key="1">
    <source>
        <dbReference type="Pfam" id="PF24722"/>
    </source>
</evidence>
<sequence>MARIHEYTNQFLSEAMRLLPETREEICSNYGLLHAQMGCIWLVARDSIQRKDWQKYEAICSLIDKYFLPNDDDLIPFTNAVNVSFLEGLPLWGEAEGDNAEAWAHTPPKLQQGFREMEEYMQNLAEAGKKLGLS</sequence>
<reference evidence="3" key="1">
    <citation type="journal article" date="2019" name="Int. J. Syst. Evol. Microbiol.">
        <title>The Global Catalogue of Microorganisms (GCM) 10K type strain sequencing project: providing services to taxonomists for standard genome sequencing and annotation.</title>
        <authorList>
            <consortium name="The Broad Institute Genomics Platform"/>
            <consortium name="The Broad Institute Genome Sequencing Center for Infectious Disease"/>
            <person name="Wu L."/>
            <person name="Ma J."/>
        </authorList>
    </citation>
    <scope>NUCLEOTIDE SEQUENCE [LARGE SCALE GENOMIC DNA]</scope>
    <source>
        <strain evidence="3">CGMCC 1.15772</strain>
    </source>
</reference>